<evidence type="ECO:0000256" key="2">
    <source>
        <dbReference type="ARBA" id="ARBA00023002"/>
    </source>
</evidence>
<dbReference type="RefSeq" id="WP_197968753.1">
    <property type="nucleotide sequence ID" value="NZ_JACEGD010000038.1"/>
</dbReference>
<dbReference type="EMBL" id="JACEGD010000038">
    <property type="protein sequence ID" value="MBH5390815.1"/>
    <property type="molecule type" value="Genomic_DNA"/>
</dbReference>
<dbReference type="PANTHER" id="PTHR43669">
    <property type="entry name" value="5-KETO-D-GLUCONATE 5-REDUCTASE"/>
    <property type="match status" value="1"/>
</dbReference>
<keyword evidence="4" id="KW-1185">Reference proteome</keyword>
<sequence length="264" mass="27095">MKRLEGKRAVVTGGGSGIGRASAIRFAHEGASVLVVGRANNAEETAAFINANGGKAAAMITDASVEANVEAIVSRCVSDLGGLEVFFANIGVTGTNTPLLEQTTEEWSEVYRINTISCFLAIKYAGRHMAAQGYGSIILTSSAASLRANAGAISYSASKAAVNNLAQTAANALAGTGVRVNAVLPGLVETKLTSKVFEDARSRGIEGKLGHVTPLKRPGRAEEIAAAAAFLASDDSSYVDGQLLSVDGGVSSTHPYGRIALPNK</sequence>
<organism evidence="3 4">
    <name type="scientific">Bradyrhizobium diversitatis</name>
    <dbReference type="NCBI Taxonomy" id="2755406"/>
    <lineage>
        <taxon>Bacteria</taxon>
        <taxon>Pseudomonadati</taxon>
        <taxon>Pseudomonadota</taxon>
        <taxon>Alphaproteobacteria</taxon>
        <taxon>Hyphomicrobiales</taxon>
        <taxon>Nitrobacteraceae</taxon>
        <taxon>Bradyrhizobium</taxon>
    </lineage>
</organism>
<dbReference type="PANTHER" id="PTHR43669:SF3">
    <property type="entry name" value="ALCOHOL DEHYDROGENASE, PUTATIVE (AFU_ORTHOLOGUE AFUA_3G03445)-RELATED"/>
    <property type="match status" value="1"/>
</dbReference>
<dbReference type="Proteomes" id="UP001194539">
    <property type="component" value="Unassembled WGS sequence"/>
</dbReference>
<dbReference type="SUPFAM" id="SSF51735">
    <property type="entry name" value="NAD(P)-binding Rossmann-fold domains"/>
    <property type="match status" value="1"/>
</dbReference>
<proteinExistence type="inferred from homology"/>
<gene>
    <name evidence="3" type="ORF">H1B27_31760</name>
</gene>
<accession>A0ABS0PBY6</accession>
<dbReference type="PRINTS" id="PR00081">
    <property type="entry name" value="GDHRDH"/>
</dbReference>
<keyword evidence="2" id="KW-0560">Oxidoreductase</keyword>
<dbReference type="Gene3D" id="3.40.50.720">
    <property type="entry name" value="NAD(P)-binding Rossmann-like Domain"/>
    <property type="match status" value="1"/>
</dbReference>
<reference evidence="3 4" key="1">
    <citation type="submission" date="2020-07" db="EMBL/GenBank/DDBJ databases">
        <title>Bradyrhizobium diversity isolated from nodules of indigenous legumes of Western Australia.</title>
        <authorList>
            <person name="Klepa M.S."/>
        </authorList>
    </citation>
    <scope>NUCLEOTIDE SEQUENCE [LARGE SCALE GENOMIC DNA]</scope>
    <source>
        <strain evidence="3 4">CNPSo 4019</strain>
    </source>
</reference>
<dbReference type="Pfam" id="PF13561">
    <property type="entry name" value="adh_short_C2"/>
    <property type="match status" value="1"/>
</dbReference>
<comment type="caution">
    <text evidence="3">The sequence shown here is derived from an EMBL/GenBank/DDBJ whole genome shotgun (WGS) entry which is preliminary data.</text>
</comment>
<name>A0ABS0PBY6_9BRAD</name>
<evidence type="ECO:0000313" key="4">
    <source>
        <dbReference type="Proteomes" id="UP001194539"/>
    </source>
</evidence>
<evidence type="ECO:0000313" key="3">
    <source>
        <dbReference type="EMBL" id="MBH5390815.1"/>
    </source>
</evidence>
<dbReference type="InterPro" id="IPR020904">
    <property type="entry name" value="Sc_DH/Rdtase_CS"/>
</dbReference>
<dbReference type="InterPro" id="IPR002347">
    <property type="entry name" value="SDR_fam"/>
</dbReference>
<dbReference type="InterPro" id="IPR036291">
    <property type="entry name" value="NAD(P)-bd_dom_sf"/>
</dbReference>
<evidence type="ECO:0000256" key="1">
    <source>
        <dbReference type="ARBA" id="ARBA00006484"/>
    </source>
</evidence>
<comment type="similarity">
    <text evidence="1">Belongs to the short-chain dehydrogenases/reductases (SDR) family.</text>
</comment>
<dbReference type="NCBIfam" id="NF005559">
    <property type="entry name" value="PRK07231.1"/>
    <property type="match status" value="1"/>
</dbReference>
<dbReference type="CDD" id="cd05233">
    <property type="entry name" value="SDR_c"/>
    <property type="match status" value="1"/>
</dbReference>
<protein>
    <submittedName>
        <fullName evidence="3">SDR family oxidoreductase</fullName>
    </submittedName>
</protein>
<dbReference type="PROSITE" id="PS00061">
    <property type="entry name" value="ADH_SHORT"/>
    <property type="match status" value="1"/>
</dbReference>